<dbReference type="AlphaFoldDB" id="A0A074KYT4"/>
<keyword evidence="4 8" id="KW-0418">Kinase</keyword>
<dbReference type="HAMAP" id="MF_00238">
    <property type="entry name" value="Cytidyl_kinase_type1"/>
    <property type="match status" value="1"/>
</dbReference>
<keyword evidence="5 8" id="KW-0067">ATP-binding</keyword>
<dbReference type="STRING" id="1048983.EL17_14225"/>
<keyword evidence="8" id="KW-0963">Cytoplasm</keyword>
<proteinExistence type="inferred from homology"/>
<keyword evidence="2 8" id="KW-0808">Transferase</keyword>
<dbReference type="GO" id="GO:0005829">
    <property type="term" value="C:cytosol"/>
    <property type="evidence" value="ECO:0007669"/>
    <property type="project" value="TreeGrafter"/>
</dbReference>
<dbReference type="PANTHER" id="PTHR21299:SF2">
    <property type="entry name" value="CYTIDYLATE KINASE"/>
    <property type="match status" value="1"/>
</dbReference>
<evidence type="ECO:0000256" key="4">
    <source>
        <dbReference type="ARBA" id="ARBA00022777"/>
    </source>
</evidence>
<dbReference type="GO" id="GO:0036430">
    <property type="term" value="F:CMP kinase activity"/>
    <property type="evidence" value="ECO:0007669"/>
    <property type="project" value="RHEA"/>
</dbReference>
<accession>A0A074KYT4</accession>
<dbReference type="NCBIfam" id="TIGR00017">
    <property type="entry name" value="cmk"/>
    <property type="match status" value="1"/>
</dbReference>
<dbReference type="GO" id="GO:0005524">
    <property type="term" value="F:ATP binding"/>
    <property type="evidence" value="ECO:0007669"/>
    <property type="project" value="UniProtKB-UniRule"/>
</dbReference>
<evidence type="ECO:0000256" key="6">
    <source>
        <dbReference type="ARBA" id="ARBA00047615"/>
    </source>
</evidence>
<reference evidence="10 11" key="1">
    <citation type="submission" date="2014-04" db="EMBL/GenBank/DDBJ databases">
        <title>Characterization and application of a salt tolerant electro-active bacterium.</title>
        <authorList>
            <person name="Yang L."/>
            <person name="Wei S."/>
            <person name="Tay Q.X.M."/>
        </authorList>
    </citation>
    <scope>NUCLEOTIDE SEQUENCE [LARGE SCALE GENOMIC DNA]</scope>
    <source>
        <strain evidence="10 11">LY1</strain>
    </source>
</reference>
<evidence type="ECO:0000313" key="10">
    <source>
        <dbReference type="EMBL" id="KEO72788.1"/>
    </source>
</evidence>
<dbReference type="InterPro" id="IPR027417">
    <property type="entry name" value="P-loop_NTPase"/>
</dbReference>
<dbReference type="RefSeq" id="WP_035075686.1">
    <property type="nucleotide sequence ID" value="NZ_JMIH01000023.1"/>
</dbReference>
<dbReference type="GO" id="GO:0006220">
    <property type="term" value="P:pyrimidine nucleotide metabolic process"/>
    <property type="evidence" value="ECO:0007669"/>
    <property type="project" value="UniProtKB-UniRule"/>
</dbReference>
<comment type="catalytic activity">
    <reaction evidence="7 8">
        <text>CMP + ATP = CDP + ADP</text>
        <dbReference type="Rhea" id="RHEA:11600"/>
        <dbReference type="ChEBI" id="CHEBI:30616"/>
        <dbReference type="ChEBI" id="CHEBI:58069"/>
        <dbReference type="ChEBI" id="CHEBI:60377"/>
        <dbReference type="ChEBI" id="CHEBI:456216"/>
        <dbReference type="EC" id="2.7.4.25"/>
    </reaction>
</comment>
<comment type="subcellular location">
    <subcellularLocation>
        <location evidence="8">Cytoplasm</location>
    </subcellularLocation>
</comment>
<feature type="domain" description="Cytidylate kinase" evidence="9">
    <location>
        <begin position="6"/>
        <end position="221"/>
    </location>
</feature>
<evidence type="ECO:0000256" key="1">
    <source>
        <dbReference type="ARBA" id="ARBA00009427"/>
    </source>
</evidence>
<dbReference type="InterPro" id="IPR011994">
    <property type="entry name" value="Cytidylate_kinase_dom"/>
</dbReference>
<keyword evidence="3 8" id="KW-0547">Nucleotide-binding</keyword>
<keyword evidence="11" id="KW-1185">Reference proteome</keyword>
<dbReference type="Pfam" id="PF02224">
    <property type="entry name" value="Cytidylate_kin"/>
    <property type="match status" value="1"/>
</dbReference>
<organism evidence="10 11">
    <name type="scientific">Anditalea andensis</name>
    <dbReference type="NCBI Taxonomy" id="1048983"/>
    <lineage>
        <taxon>Bacteria</taxon>
        <taxon>Pseudomonadati</taxon>
        <taxon>Bacteroidota</taxon>
        <taxon>Cytophagia</taxon>
        <taxon>Cytophagales</taxon>
        <taxon>Cytophagaceae</taxon>
        <taxon>Anditalea</taxon>
    </lineage>
</organism>
<evidence type="ECO:0000256" key="5">
    <source>
        <dbReference type="ARBA" id="ARBA00022840"/>
    </source>
</evidence>
<evidence type="ECO:0000256" key="3">
    <source>
        <dbReference type="ARBA" id="ARBA00022741"/>
    </source>
</evidence>
<evidence type="ECO:0000256" key="8">
    <source>
        <dbReference type="HAMAP-Rule" id="MF_00238"/>
    </source>
</evidence>
<dbReference type="InterPro" id="IPR003136">
    <property type="entry name" value="Cytidylate_kin"/>
</dbReference>
<dbReference type="GO" id="GO:0015949">
    <property type="term" value="P:nucleobase-containing small molecule interconversion"/>
    <property type="evidence" value="ECO:0007669"/>
    <property type="project" value="TreeGrafter"/>
</dbReference>
<feature type="binding site" evidence="8">
    <location>
        <begin position="10"/>
        <end position="18"/>
    </location>
    <ligand>
        <name>ATP</name>
        <dbReference type="ChEBI" id="CHEBI:30616"/>
    </ligand>
</feature>
<comment type="similarity">
    <text evidence="1 8">Belongs to the cytidylate kinase family. Type 1 subfamily.</text>
</comment>
<dbReference type="GO" id="GO:0036431">
    <property type="term" value="F:dCMP kinase activity"/>
    <property type="evidence" value="ECO:0007669"/>
    <property type="project" value="InterPro"/>
</dbReference>
<dbReference type="OrthoDB" id="9807434at2"/>
<dbReference type="Proteomes" id="UP000027821">
    <property type="component" value="Unassembled WGS sequence"/>
</dbReference>
<dbReference type="SUPFAM" id="SSF52540">
    <property type="entry name" value="P-loop containing nucleoside triphosphate hydrolases"/>
    <property type="match status" value="1"/>
</dbReference>
<comment type="caution">
    <text evidence="10">The sequence shown here is derived from an EMBL/GenBank/DDBJ whole genome shotgun (WGS) entry which is preliminary data.</text>
</comment>
<evidence type="ECO:0000259" key="9">
    <source>
        <dbReference type="Pfam" id="PF02224"/>
    </source>
</evidence>
<dbReference type="EC" id="2.7.4.25" evidence="8"/>
<dbReference type="CDD" id="cd02020">
    <property type="entry name" value="CMPK"/>
    <property type="match status" value="1"/>
</dbReference>
<evidence type="ECO:0000256" key="2">
    <source>
        <dbReference type="ARBA" id="ARBA00022679"/>
    </source>
</evidence>
<protein>
    <recommendedName>
        <fullName evidence="8">Cytidylate kinase</fullName>
        <shortName evidence="8">CK</shortName>
        <ecNumber evidence="8">2.7.4.25</ecNumber>
    </recommendedName>
    <alternativeName>
        <fullName evidence="8">Cytidine monophosphate kinase</fullName>
        <shortName evidence="8">CMP kinase</shortName>
    </alternativeName>
</protein>
<dbReference type="eggNOG" id="COG0283">
    <property type="taxonomic scope" value="Bacteria"/>
</dbReference>
<sequence>MKKIVIAIDGYSGCGKSTTAKAVAKALNYTYIDSGAMYRATTLHFINSLTNITNPREITKSLDAMKIEFHKNEVTGFQETFLNGLNVEKTIRQMEVSERVSDVSKIKEVRTALVAQQHRLGKYKGVVMDGRDIGTVVFPDAELKIFMTADLTIRAERRQQELLEKGDLVELDKIIQNLAERDRIDSSREISPLKKADGAIEINTSYLDFEDQVNNILELAHRQIGDKQIEDAGNHR</sequence>
<name>A0A074KYT4_9BACT</name>
<dbReference type="EMBL" id="JMIH01000023">
    <property type="protein sequence ID" value="KEO72788.1"/>
    <property type="molecule type" value="Genomic_DNA"/>
</dbReference>
<dbReference type="Gene3D" id="3.40.50.300">
    <property type="entry name" value="P-loop containing nucleotide triphosphate hydrolases"/>
    <property type="match status" value="1"/>
</dbReference>
<gene>
    <name evidence="8" type="primary">cmk</name>
    <name evidence="10" type="ORF">EL17_14225</name>
</gene>
<comment type="catalytic activity">
    <reaction evidence="6 8">
        <text>dCMP + ATP = dCDP + ADP</text>
        <dbReference type="Rhea" id="RHEA:25094"/>
        <dbReference type="ChEBI" id="CHEBI:30616"/>
        <dbReference type="ChEBI" id="CHEBI:57566"/>
        <dbReference type="ChEBI" id="CHEBI:58593"/>
        <dbReference type="ChEBI" id="CHEBI:456216"/>
        <dbReference type="EC" id="2.7.4.25"/>
    </reaction>
</comment>
<evidence type="ECO:0000256" key="7">
    <source>
        <dbReference type="ARBA" id="ARBA00048478"/>
    </source>
</evidence>
<dbReference type="PANTHER" id="PTHR21299">
    <property type="entry name" value="CYTIDYLATE KINASE/PANTOATE-BETA-ALANINE LIGASE"/>
    <property type="match status" value="1"/>
</dbReference>
<evidence type="ECO:0000313" key="11">
    <source>
        <dbReference type="Proteomes" id="UP000027821"/>
    </source>
</evidence>